<dbReference type="EMBL" id="CAXAMN010004158">
    <property type="protein sequence ID" value="CAK9008030.1"/>
    <property type="molecule type" value="Genomic_DNA"/>
</dbReference>
<feature type="region of interest" description="Disordered" evidence="2">
    <location>
        <begin position="1"/>
        <end position="22"/>
    </location>
</feature>
<dbReference type="InterPro" id="IPR011992">
    <property type="entry name" value="EF-hand-dom_pair"/>
</dbReference>
<keyword evidence="4" id="KW-1185">Reference proteome</keyword>
<keyword evidence="1" id="KW-0175">Coiled coil</keyword>
<gene>
    <name evidence="3" type="ORF">CCMP2556_LOCUS9092</name>
</gene>
<evidence type="ECO:0000313" key="3">
    <source>
        <dbReference type="EMBL" id="CAK9008030.1"/>
    </source>
</evidence>
<feature type="compositionally biased region" description="Low complexity" evidence="2">
    <location>
        <begin position="278"/>
        <end position="301"/>
    </location>
</feature>
<name>A0ABP0J126_9DINO</name>
<dbReference type="Gene3D" id="1.10.238.10">
    <property type="entry name" value="EF-hand"/>
    <property type="match status" value="1"/>
</dbReference>
<evidence type="ECO:0000256" key="1">
    <source>
        <dbReference type="SAM" id="Coils"/>
    </source>
</evidence>
<feature type="compositionally biased region" description="Basic and acidic residues" evidence="2">
    <location>
        <begin position="8"/>
        <end position="22"/>
    </location>
</feature>
<evidence type="ECO:0008006" key="5">
    <source>
        <dbReference type="Google" id="ProtNLM"/>
    </source>
</evidence>
<comment type="caution">
    <text evidence="3">The sequence shown here is derived from an EMBL/GenBank/DDBJ whole genome shotgun (WGS) entry which is preliminary data.</text>
</comment>
<sequence>MASQRAANRLERGPQITDRIDSTAIKSRDVQLTRDGRSARSLWSPQLQVRQLQERKDEEKAERLRSEPLRLKVTQSLSEIFLAASKDGVMEKQDFEEVMSSPYFLRKLQSVANMPVQDMLRMFDWLDVNQQGSINQEDFMAGFDWLNEAVTGKSLLKLQTSARHRCRKIESRASALRSEINSAEAMLTRRSQDMDQVLQEVLQRIEAETEQQSRARERVQMQLMELRVQIEHYRAQVSGLSAGGTGSKLALADSRREDARPKSPHRTGLVSQIKSAASKLSLGWRSGSSSGWRSSSSSPRSAKTESRRR</sequence>
<proteinExistence type="predicted"/>
<protein>
    <recommendedName>
        <fullName evidence="5">EF-hand domain-containing protein</fullName>
    </recommendedName>
</protein>
<accession>A0ABP0J126</accession>
<evidence type="ECO:0000313" key="4">
    <source>
        <dbReference type="Proteomes" id="UP001642484"/>
    </source>
</evidence>
<feature type="coiled-coil region" evidence="1">
    <location>
        <begin position="166"/>
        <end position="236"/>
    </location>
</feature>
<organism evidence="3 4">
    <name type="scientific">Durusdinium trenchii</name>
    <dbReference type="NCBI Taxonomy" id="1381693"/>
    <lineage>
        <taxon>Eukaryota</taxon>
        <taxon>Sar</taxon>
        <taxon>Alveolata</taxon>
        <taxon>Dinophyceae</taxon>
        <taxon>Suessiales</taxon>
        <taxon>Symbiodiniaceae</taxon>
        <taxon>Durusdinium</taxon>
    </lineage>
</organism>
<dbReference type="Proteomes" id="UP001642484">
    <property type="component" value="Unassembled WGS sequence"/>
</dbReference>
<dbReference type="SUPFAM" id="SSF47473">
    <property type="entry name" value="EF-hand"/>
    <property type="match status" value="1"/>
</dbReference>
<feature type="region of interest" description="Disordered" evidence="2">
    <location>
        <begin position="242"/>
        <end position="309"/>
    </location>
</feature>
<evidence type="ECO:0000256" key="2">
    <source>
        <dbReference type="SAM" id="MobiDB-lite"/>
    </source>
</evidence>
<reference evidence="3 4" key="1">
    <citation type="submission" date="2024-02" db="EMBL/GenBank/DDBJ databases">
        <authorList>
            <person name="Chen Y."/>
            <person name="Shah S."/>
            <person name="Dougan E. K."/>
            <person name="Thang M."/>
            <person name="Chan C."/>
        </authorList>
    </citation>
    <scope>NUCLEOTIDE SEQUENCE [LARGE SCALE GENOMIC DNA]</scope>
</reference>